<dbReference type="Proteomes" id="UP001153269">
    <property type="component" value="Unassembled WGS sequence"/>
</dbReference>
<name>A0A9N7U350_PLEPL</name>
<proteinExistence type="predicted"/>
<evidence type="ECO:0000313" key="2">
    <source>
        <dbReference type="Proteomes" id="UP001153269"/>
    </source>
</evidence>
<organism evidence="1 2">
    <name type="scientific">Pleuronectes platessa</name>
    <name type="common">European plaice</name>
    <dbReference type="NCBI Taxonomy" id="8262"/>
    <lineage>
        <taxon>Eukaryota</taxon>
        <taxon>Metazoa</taxon>
        <taxon>Chordata</taxon>
        <taxon>Craniata</taxon>
        <taxon>Vertebrata</taxon>
        <taxon>Euteleostomi</taxon>
        <taxon>Actinopterygii</taxon>
        <taxon>Neopterygii</taxon>
        <taxon>Teleostei</taxon>
        <taxon>Neoteleostei</taxon>
        <taxon>Acanthomorphata</taxon>
        <taxon>Carangaria</taxon>
        <taxon>Pleuronectiformes</taxon>
        <taxon>Pleuronectoidei</taxon>
        <taxon>Pleuronectidae</taxon>
        <taxon>Pleuronectes</taxon>
    </lineage>
</organism>
<gene>
    <name evidence="1" type="ORF">PLEPLA_LOCUS11155</name>
</gene>
<sequence length="119" mass="13307">MLHHIVVEWTTWESNPRVVCLEASRWTSRSTSDSRFATEAKVIIASLNGGQSLCPSEQMEPDTSTDLHLLSFLRASWIRHNRSQDDAATCSDSAQKGQDSVWLRKGLRSSALSNAGFER</sequence>
<reference evidence="1" key="1">
    <citation type="submission" date="2020-03" db="EMBL/GenBank/DDBJ databases">
        <authorList>
            <person name="Weist P."/>
        </authorList>
    </citation>
    <scope>NUCLEOTIDE SEQUENCE</scope>
</reference>
<protein>
    <submittedName>
        <fullName evidence="1">Uncharacterized protein</fullName>
    </submittedName>
</protein>
<dbReference type="AlphaFoldDB" id="A0A9N7U350"/>
<evidence type="ECO:0000313" key="1">
    <source>
        <dbReference type="EMBL" id="CAB1423237.1"/>
    </source>
</evidence>
<dbReference type="EMBL" id="CADEAL010000642">
    <property type="protein sequence ID" value="CAB1423237.1"/>
    <property type="molecule type" value="Genomic_DNA"/>
</dbReference>
<keyword evidence="2" id="KW-1185">Reference proteome</keyword>
<accession>A0A9N7U350</accession>
<comment type="caution">
    <text evidence="1">The sequence shown here is derived from an EMBL/GenBank/DDBJ whole genome shotgun (WGS) entry which is preliminary data.</text>
</comment>